<gene>
    <name evidence="1" type="ORF">HanXRQr2_Chr09g0394391</name>
</gene>
<reference evidence="1" key="1">
    <citation type="journal article" date="2017" name="Nature">
        <title>The sunflower genome provides insights into oil metabolism, flowering and Asterid evolution.</title>
        <authorList>
            <person name="Badouin H."/>
            <person name="Gouzy J."/>
            <person name="Grassa C.J."/>
            <person name="Murat F."/>
            <person name="Staton S.E."/>
            <person name="Cottret L."/>
            <person name="Lelandais-Briere C."/>
            <person name="Owens G.L."/>
            <person name="Carrere S."/>
            <person name="Mayjonade B."/>
            <person name="Legrand L."/>
            <person name="Gill N."/>
            <person name="Kane N.C."/>
            <person name="Bowers J.E."/>
            <person name="Hubner S."/>
            <person name="Bellec A."/>
            <person name="Berard A."/>
            <person name="Berges H."/>
            <person name="Blanchet N."/>
            <person name="Boniface M.C."/>
            <person name="Brunel D."/>
            <person name="Catrice O."/>
            <person name="Chaidir N."/>
            <person name="Claudel C."/>
            <person name="Donnadieu C."/>
            <person name="Faraut T."/>
            <person name="Fievet G."/>
            <person name="Helmstetter N."/>
            <person name="King M."/>
            <person name="Knapp S.J."/>
            <person name="Lai Z."/>
            <person name="Le Paslier M.C."/>
            <person name="Lippi Y."/>
            <person name="Lorenzon L."/>
            <person name="Mandel J.R."/>
            <person name="Marage G."/>
            <person name="Marchand G."/>
            <person name="Marquand E."/>
            <person name="Bret-Mestries E."/>
            <person name="Morien E."/>
            <person name="Nambeesan S."/>
            <person name="Nguyen T."/>
            <person name="Pegot-Espagnet P."/>
            <person name="Pouilly N."/>
            <person name="Raftis F."/>
            <person name="Sallet E."/>
            <person name="Schiex T."/>
            <person name="Thomas J."/>
            <person name="Vandecasteele C."/>
            <person name="Vares D."/>
            <person name="Vear F."/>
            <person name="Vautrin S."/>
            <person name="Crespi M."/>
            <person name="Mangin B."/>
            <person name="Burke J.M."/>
            <person name="Salse J."/>
            <person name="Munos S."/>
            <person name="Vincourt P."/>
            <person name="Rieseberg L.H."/>
            <person name="Langlade N.B."/>
        </authorList>
    </citation>
    <scope>NUCLEOTIDE SEQUENCE</scope>
    <source>
        <tissue evidence="1">Leaves</tissue>
    </source>
</reference>
<sequence length="48" mass="4562">MKGSRTSSSQVGGKVVSLLGSGEGGIGLKSGEWSHHVGLSGGGNAGHG</sequence>
<dbReference type="Proteomes" id="UP000215914">
    <property type="component" value="Unassembled WGS sequence"/>
</dbReference>
<evidence type="ECO:0000313" key="2">
    <source>
        <dbReference type="Proteomes" id="UP000215914"/>
    </source>
</evidence>
<dbReference type="AlphaFoldDB" id="A0A9K3I6J1"/>
<proteinExistence type="predicted"/>
<protein>
    <submittedName>
        <fullName evidence="1">Uncharacterized protein</fullName>
    </submittedName>
</protein>
<name>A0A9K3I6J1_HELAN</name>
<reference evidence="1" key="2">
    <citation type="submission" date="2020-06" db="EMBL/GenBank/DDBJ databases">
        <title>Helianthus annuus Genome sequencing and assembly Release 2.</title>
        <authorList>
            <person name="Gouzy J."/>
            <person name="Langlade N."/>
            <person name="Munos S."/>
        </authorList>
    </citation>
    <scope>NUCLEOTIDE SEQUENCE</scope>
    <source>
        <tissue evidence="1">Leaves</tissue>
    </source>
</reference>
<keyword evidence="2" id="KW-1185">Reference proteome</keyword>
<dbReference type="EMBL" id="MNCJ02000324">
    <property type="protein sequence ID" value="KAF5791403.1"/>
    <property type="molecule type" value="Genomic_DNA"/>
</dbReference>
<dbReference type="Gramene" id="mRNA:HanXRQr2_Chr09g0394391">
    <property type="protein sequence ID" value="mRNA:HanXRQr2_Chr09g0394391"/>
    <property type="gene ID" value="HanXRQr2_Chr09g0394391"/>
</dbReference>
<accession>A0A9K3I6J1</accession>
<comment type="caution">
    <text evidence="1">The sequence shown here is derived from an EMBL/GenBank/DDBJ whole genome shotgun (WGS) entry which is preliminary data.</text>
</comment>
<evidence type="ECO:0000313" key="1">
    <source>
        <dbReference type="EMBL" id="KAF5791403.1"/>
    </source>
</evidence>
<organism evidence="1 2">
    <name type="scientific">Helianthus annuus</name>
    <name type="common">Common sunflower</name>
    <dbReference type="NCBI Taxonomy" id="4232"/>
    <lineage>
        <taxon>Eukaryota</taxon>
        <taxon>Viridiplantae</taxon>
        <taxon>Streptophyta</taxon>
        <taxon>Embryophyta</taxon>
        <taxon>Tracheophyta</taxon>
        <taxon>Spermatophyta</taxon>
        <taxon>Magnoliopsida</taxon>
        <taxon>eudicotyledons</taxon>
        <taxon>Gunneridae</taxon>
        <taxon>Pentapetalae</taxon>
        <taxon>asterids</taxon>
        <taxon>campanulids</taxon>
        <taxon>Asterales</taxon>
        <taxon>Asteraceae</taxon>
        <taxon>Asteroideae</taxon>
        <taxon>Heliantheae alliance</taxon>
        <taxon>Heliantheae</taxon>
        <taxon>Helianthus</taxon>
    </lineage>
</organism>